<dbReference type="InterPro" id="IPR021334">
    <property type="entry name" value="DUF2947"/>
</dbReference>
<dbReference type="AlphaFoldDB" id="A0A227J8C7"/>
<accession>A0A227J8C7</accession>
<name>A0A227J8C7_VIBPH</name>
<gene>
    <name evidence="1" type="ORF">CA163_18365</name>
</gene>
<organism evidence="1 2">
    <name type="scientific">Vibrio parahaemolyticus</name>
    <dbReference type="NCBI Taxonomy" id="670"/>
    <lineage>
        <taxon>Bacteria</taxon>
        <taxon>Pseudomonadati</taxon>
        <taxon>Pseudomonadota</taxon>
        <taxon>Gammaproteobacteria</taxon>
        <taxon>Vibrionales</taxon>
        <taxon>Vibrionaceae</taxon>
        <taxon>Vibrio</taxon>
    </lineage>
</organism>
<dbReference type="Pfam" id="PF11163">
    <property type="entry name" value="DUF2947"/>
    <property type="match status" value="1"/>
</dbReference>
<evidence type="ECO:0000313" key="2">
    <source>
        <dbReference type="Proteomes" id="UP000214596"/>
    </source>
</evidence>
<dbReference type="EMBL" id="NIXT01001279">
    <property type="protein sequence ID" value="OXE31386.1"/>
    <property type="molecule type" value="Genomic_DNA"/>
</dbReference>
<protein>
    <submittedName>
        <fullName evidence="1">Uncharacterized protein</fullName>
    </submittedName>
</protein>
<proteinExistence type="predicted"/>
<reference evidence="1 2" key="1">
    <citation type="journal article" date="2017" name="Appl. Environ. Microbiol.">
        <title>Parallel evolution of two clades of a major Atlantic endemic Vibrio parahaemolyticus pathogen lineage by independent acquisition of related pathogenicity islands.</title>
        <authorList>
            <person name="Xu F."/>
            <person name="Gonzalez-Escalona N."/>
            <person name="Drees K.P."/>
            <person name="Sebra R.P."/>
            <person name="Cooper V.S."/>
            <person name="Jones S.H."/>
            <person name="Whistler C.A."/>
        </authorList>
    </citation>
    <scope>NUCLEOTIDE SEQUENCE [LARGE SCALE GENOMIC DNA]</scope>
    <source>
        <strain evidence="1 2">MAVP-3</strain>
    </source>
</reference>
<dbReference type="Proteomes" id="UP000214596">
    <property type="component" value="Unassembled WGS sequence"/>
</dbReference>
<feature type="non-terminal residue" evidence="1">
    <location>
        <position position="28"/>
    </location>
</feature>
<sequence>MSYLPLDEYQRKWIFTHQSMPVPEEDLA</sequence>
<evidence type="ECO:0000313" key="1">
    <source>
        <dbReference type="EMBL" id="OXE31386.1"/>
    </source>
</evidence>
<comment type="caution">
    <text evidence="1">The sequence shown here is derived from an EMBL/GenBank/DDBJ whole genome shotgun (WGS) entry which is preliminary data.</text>
</comment>